<dbReference type="STRING" id="1484.SA87_11660"/>
<dbReference type="Proteomes" id="UP000243024">
    <property type="component" value="Unassembled WGS sequence"/>
</dbReference>
<evidence type="ECO:0000256" key="2">
    <source>
        <dbReference type="SAM" id="Phobius"/>
    </source>
</evidence>
<sequence length="213" mass="22739">MNRRRSAPAPGRRGHTRPPVRIKVGERTRFGIDRPAGRPSVRGDAGGQEGRPVRRLIRGFIRWSVPLALFWGAIGLWIGVSGERSVMTGGAAGVPEEVRILIARLASAPLAGRLIDVRLEEGRVSVDLGVPAGAAEAVVLRDVLAVYRAAGGGGREIWIRALERRPEGEVVRVAVAAPAPRRTPPLPDRPDRATFEAAFDPPATISWGGADAP</sequence>
<evidence type="ECO:0000313" key="3">
    <source>
        <dbReference type="EMBL" id="OAR05531.1"/>
    </source>
</evidence>
<feature type="region of interest" description="Disordered" evidence="1">
    <location>
        <begin position="28"/>
        <end position="50"/>
    </location>
</feature>
<accession>A0A132NB27</accession>
<keyword evidence="2" id="KW-1133">Transmembrane helix</keyword>
<feature type="transmembrane region" description="Helical" evidence="2">
    <location>
        <begin position="60"/>
        <end position="80"/>
    </location>
</feature>
<dbReference type="EMBL" id="JXBB01000001">
    <property type="protein sequence ID" value="OAR05531.1"/>
    <property type="molecule type" value="Genomic_DNA"/>
</dbReference>
<name>A0A132NB27_HYDSH</name>
<organism evidence="3 4">
    <name type="scientific">Hydrogenibacillus schlegelii</name>
    <name type="common">Bacillus schlegelii</name>
    <dbReference type="NCBI Taxonomy" id="1484"/>
    <lineage>
        <taxon>Bacteria</taxon>
        <taxon>Bacillati</taxon>
        <taxon>Bacillota</taxon>
        <taxon>Bacilli</taxon>
        <taxon>Bacillales</taxon>
        <taxon>Bacillales Family X. Incertae Sedis</taxon>
        <taxon>Hydrogenibacillus</taxon>
    </lineage>
</organism>
<proteinExistence type="predicted"/>
<keyword evidence="4" id="KW-1185">Reference proteome</keyword>
<gene>
    <name evidence="3" type="ORF">SA87_11660</name>
</gene>
<keyword evidence="2" id="KW-0472">Membrane</keyword>
<dbReference type="AlphaFoldDB" id="A0A132NB27"/>
<comment type="caution">
    <text evidence="3">The sequence shown here is derived from an EMBL/GenBank/DDBJ whole genome shotgun (WGS) entry which is preliminary data.</text>
</comment>
<reference evidence="3 4" key="1">
    <citation type="submission" date="2015-09" db="EMBL/GenBank/DDBJ databases">
        <title>Draft genome sequence of Hydrogenibacillus schlegelii DSM 2000.</title>
        <authorList>
            <person name="Hemp J."/>
        </authorList>
    </citation>
    <scope>NUCLEOTIDE SEQUENCE [LARGE SCALE GENOMIC DNA]</scope>
    <source>
        <strain evidence="3 4">MA 48</strain>
    </source>
</reference>
<protein>
    <submittedName>
        <fullName evidence="3">Uncharacterized protein</fullName>
    </submittedName>
</protein>
<evidence type="ECO:0000313" key="4">
    <source>
        <dbReference type="Proteomes" id="UP000243024"/>
    </source>
</evidence>
<evidence type="ECO:0000256" key="1">
    <source>
        <dbReference type="SAM" id="MobiDB-lite"/>
    </source>
</evidence>
<keyword evidence="2" id="KW-0812">Transmembrane</keyword>